<dbReference type="EC" id="6.3.2.5" evidence="3"/>
<accession>A0A2R4XI10</accession>
<gene>
    <name evidence="3 7" type="primary">coaBC</name>
    <name evidence="7" type="ORF">DBV39_06110</name>
</gene>
<feature type="binding site" evidence="3">
    <location>
        <position position="279"/>
    </location>
    <ligand>
        <name>CTP</name>
        <dbReference type="ChEBI" id="CHEBI:37563"/>
    </ligand>
</feature>
<dbReference type="Proteomes" id="UP000244571">
    <property type="component" value="Chromosome"/>
</dbReference>
<dbReference type="GO" id="GO:0015941">
    <property type="term" value="P:pantothenate catabolic process"/>
    <property type="evidence" value="ECO:0007669"/>
    <property type="project" value="InterPro"/>
</dbReference>
<dbReference type="UniPathway" id="UPA00241">
    <property type="reaction ID" value="UER00353"/>
</dbReference>
<feature type="binding site" evidence="3">
    <location>
        <begin position="306"/>
        <end position="309"/>
    </location>
    <ligand>
        <name>CTP</name>
        <dbReference type="ChEBI" id="CHEBI:37563"/>
    </ligand>
</feature>
<comment type="catalytic activity">
    <reaction evidence="3 4">
        <text>N-[(R)-4-phosphopantothenoyl]-L-cysteine + H(+) = (R)-4'-phosphopantetheine + CO2</text>
        <dbReference type="Rhea" id="RHEA:16793"/>
        <dbReference type="ChEBI" id="CHEBI:15378"/>
        <dbReference type="ChEBI" id="CHEBI:16526"/>
        <dbReference type="ChEBI" id="CHEBI:59458"/>
        <dbReference type="ChEBI" id="CHEBI:61723"/>
        <dbReference type="EC" id="4.1.1.36"/>
    </reaction>
</comment>
<comment type="catalytic activity">
    <reaction evidence="3 4">
        <text>(R)-4'-phosphopantothenate + L-cysteine + CTP = N-[(R)-4-phosphopantothenoyl]-L-cysteine + CMP + diphosphate + H(+)</text>
        <dbReference type="Rhea" id="RHEA:19397"/>
        <dbReference type="ChEBI" id="CHEBI:10986"/>
        <dbReference type="ChEBI" id="CHEBI:15378"/>
        <dbReference type="ChEBI" id="CHEBI:33019"/>
        <dbReference type="ChEBI" id="CHEBI:35235"/>
        <dbReference type="ChEBI" id="CHEBI:37563"/>
        <dbReference type="ChEBI" id="CHEBI:59458"/>
        <dbReference type="ChEBI" id="CHEBI:60377"/>
        <dbReference type="EC" id="6.3.2.5"/>
    </reaction>
</comment>
<keyword evidence="8" id="KW-1185">Reference proteome</keyword>
<keyword evidence="3 4" id="KW-0285">Flavoprotein</keyword>
<dbReference type="SUPFAM" id="SSF52507">
    <property type="entry name" value="Homo-oligomeric flavin-containing Cys decarboxylases, HFCD"/>
    <property type="match status" value="1"/>
</dbReference>
<comment type="pathway">
    <text evidence="3 4">Cofactor biosynthesis; coenzyme A biosynthesis; CoA from (R)-pantothenate: step 2/5.</text>
</comment>
<keyword evidence="3 4" id="KW-0436">Ligase</keyword>
<evidence type="ECO:0000256" key="4">
    <source>
        <dbReference type="RuleBase" id="RU364078"/>
    </source>
</evidence>
<feature type="domain" description="DNA/pantothenate metabolism flavoprotein C-terminal" evidence="6">
    <location>
        <begin position="186"/>
        <end position="392"/>
    </location>
</feature>
<dbReference type="HAMAP" id="MF_02225">
    <property type="entry name" value="CoaBC"/>
    <property type="match status" value="1"/>
</dbReference>
<comment type="cofactor">
    <cofactor evidence="3">
        <name>FMN</name>
        <dbReference type="ChEBI" id="CHEBI:58210"/>
    </cofactor>
    <text evidence="3">Binds 1 FMN per subunit.</text>
</comment>
<comment type="caution">
    <text evidence="3">Lacks conserved residue(s) required for the propagation of feature annotation.</text>
</comment>
<feature type="region of interest" description="Phosphopantothenoylcysteine decarboxylase" evidence="3">
    <location>
        <begin position="1"/>
        <end position="190"/>
    </location>
</feature>
<comment type="cofactor">
    <cofactor evidence="3">
        <name>Mg(2+)</name>
        <dbReference type="ChEBI" id="CHEBI:18420"/>
    </cofactor>
</comment>
<comment type="similarity">
    <text evidence="3 4">In the C-terminal section; belongs to the PPC synthetase family.</text>
</comment>
<dbReference type="Gene3D" id="3.40.50.10300">
    <property type="entry name" value="CoaB-like"/>
    <property type="match status" value="1"/>
</dbReference>
<protein>
    <recommendedName>
        <fullName evidence="3">Coenzyme A biosynthesis bifunctional protein CoaBC</fullName>
    </recommendedName>
    <alternativeName>
        <fullName evidence="3">DNA/pantothenate metabolism flavoprotein</fullName>
    </alternativeName>
    <alternativeName>
        <fullName evidence="3">Phosphopantothenoylcysteine synthetase/decarboxylase</fullName>
        <shortName evidence="3">PPCS-PPCDC</shortName>
    </alternativeName>
    <domain>
        <recommendedName>
            <fullName evidence="3">Phosphopantothenoylcysteine decarboxylase</fullName>
            <shortName evidence="3">PPC decarboxylase</shortName>
            <shortName evidence="3">PPC-DC</shortName>
            <ecNumber evidence="3">4.1.1.36</ecNumber>
        </recommendedName>
        <alternativeName>
            <fullName evidence="3">CoaC</fullName>
        </alternativeName>
    </domain>
    <domain>
        <recommendedName>
            <fullName evidence="3">Phosphopantothenate--cysteine ligase</fullName>
            <ecNumber evidence="3">6.3.2.5</ecNumber>
        </recommendedName>
        <alternativeName>
            <fullName evidence="3">CoaB</fullName>
        </alternativeName>
        <alternativeName>
            <fullName evidence="3">Phosphopantothenoylcysteine synthetase</fullName>
            <shortName evidence="3">PPC synthetase</shortName>
            <shortName evidence="3">PPC-S</shortName>
        </alternativeName>
    </domain>
</protein>
<keyword evidence="1 3" id="KW-0210">Decarboxylase</keyword>
<dbReference type="EMBL" id="CP028901">
    <property type="protein sequence ID" value="AWB33349.1"/>
    <property type="molecule type" value="Genomic_DNA"/>
</dbReference>
<keyword evidence="3" id="KW-0511">Multifunctional enzyme</keyword>
<evidence type="ECO:0000313" key="7">
    <source>
        <dbReference type="EMBL" id="AWB33349.1"/>
    </source>
</evidence>
<dbReference type="OrthoDB" id="9802554at2"/>
<dbReference type="InterPro" id="IPR035929">
    <property type="entry name" value="CoaB-like_sf"/>
</dbReference>
<dbReference type="InterPro" id="IPR036551">
    <property type="entry name" value="Flavin_trans-like"/>
</dbReference>
<feature type="binding site" evidence="3">
    <location>
        <position position="342"/>
    </location>
    <ligand>
        <name>CTP</name>
        <dbReference type="ChEBI" id="CHEBI:37563"/>
    </ligand>
</feature>
<comment type="function">
    <text evidence="3">Catalyzes two sequential steps in the biosynthesis of coenzyme A. In the first step cysteine is conjugated to 4'-phosphopantothenate to form 4-phosphopantothenoylcysteine. In the second step the latter compound is decarboxylated to form 4'-phosphopantotheine.</text>
</comment>
<evidence type="ECO:0000259" key="5">
    <source>
        <dbReference type="Pfam" id="PF02441"/>
    </source>
</evidence>
<dbReference type="GO" id="GO:0010181">
    <property type="term" value="F:FMN binding"/>
    <property type="evidence" value="ECO:0007669"/>
    <property type="project" value="UniProtKB-UniRule"/>
</dbReference>
<keyword evidence="2 3" id="KW-0456">Lyase</keyword>
<dbReference type="PROSITE" id="PS51257">
    <property type="entry name" value="PROKAR_LIPOPROTEIN"/>
    <property type="match status" value="1"/>
</dbReference>
<evidence type="ECO:0000256" key="2">
    <source>
        <dbReference type="ARBA" id="ARBA00023239"/>
    </source>
</evidence>
<dbReference type="EC" id="4.1.1.36" evidence="3"/>
<dbReference type="NCBIfam" id="TIGR00521">
    <property type="entry name" value="coaBC_dfp"/>
    <property type="match status" value="1"/>
</dbReference>
<dbReference type="AlphaFoldDB" id="A0A2R4XI10"/>
<dbReference type="SUPFAM" id="SSF102645">
    <property type="entry name" value="CoaB-like"/>
    <property type="match status" value="1"/>
</dbReference>
<dbReference type="RefSeq" id="WP_108620778.1">
    <property type="nucleotide sequence ID" value="NZ_CP028901.1"/>
</dbReference>
<feature type="binding site" evidence="3">
    <location>
        <position position="289"/>
    </location>
    <ligand>
        <name>CTP</name>
        <dbReference type="ChEBI" id="CHEBI:37563"/>
    </ligand>
</feature>
<comment type="similarity">
    <text evidence="3 4">In the N-terminal section; belongs to the HFCD (homo-oligomeric flavin containing Cys decarboxylase) superfamily.</text>
</comment>
<evidence type="ECO:0000256" key="3">
    <source>
        <dbReference type="HAMAP-Rule" id="MF_02225"/>
    </source>
</evidence>
<dbReference type="GO" id="GO:0004632">
    <property type="term" value="F:phosphopantothenate--cysteine ligase activity"/>
    <property type="evidence" value="ECO:0007669"/>
    <property type="project" value="UniProtKB-UniRule"/>
</dbReference>
<dbReference type="GO" id="GO:0046872">
    <property type="term" value="F:metal ion binding"/>
    <property type="evidence" value="ECO:0007669"/>
    <property type="project" value="UniProtKB-KW"/>
</dbReference>
<dbReference type="GO" id="GO:0004633">
    <property type="term" value="F:phosphopantothenoylcysteine decarboxylase activity"/>
    <property type="evidence" value="ECO:0007669"/>
    <property type="project" value="UniProtKB-UniRule"/>
</dbReference>
<feature type="region of interest" description="Phosphopantothenate--cysteine ligase" evidence="3">
    <location>
        <begin position="191"/>
        <end position="398"/>
    </location>
</feature>
<feature type="binding site" evidence="3">
    <location>
        <position position="324"/>
    </location>
    <ligand>
        <name>CTP</name>
        <dbReference type="ChEBI" id="CHEBI:37563"/>
    </ligand>
</feature>
<dbReference type="KEGG" id="boz:DBV39_06110"/>
<dbReference type="PANTHER" id="PTHR14359">
    <property type="entry name" value="HOMO-OLIGOMERIC FLAVIN CONTAINING CYS DECARBOXYLASE FAMILY"/>
    <property type="match status" value="1"/>
</dbReference>
<evidence type="ECO:0000313" key="8">
    <source>
        <dbReference type="Proteomes" id="UP000244571"/>
    </source>
</evidence>
<evidence type="ECO:0000259" key="6">
    <source>
        <dbReference type="Pfam" id="PF04127"/>
    </source>
</evidence>
<comment type="pathway">
    <text evidence="3 4">Cofactor biosynthesis; coenzyme A biosynthesis; CoA from (R)-pantothenate: step 3/5.</text>
</comment>
<comment type="function">
    <text evidence="4">Catalyzes two steps in the biosynthesis of coenzyme A. In the first step cysteine is conjugated to 4'-phosphopantothenate to form 4-phosphopantothenoylcysteine, in the latter compound is decarboxylated to form 4'-phosphopantotheine.</text>
</comment>
<dbReference type="InterPro" id="IPR007085">
    <property type="entry name" value="DNA/pantothenate-metab_flavo_C"/>
</dbReference>
<organism evidence="7 8">
    <name type="scientific">Orrella marina</name>
    <dbReference type="NCBI Taxonomy" id="2163011"/>
    <lineage>
        <taxon>Bacteria</taxon>
        <taxon>Pseudomonadati</taxon>
        <taxon>Pseudomonadota</taxon>
        <taxon>Betaproteobacteria</taxon>
        <taxon>Burkholderiales</taxon>
        <taxon>Alcaligenaceae</taxon>
        <taxon>Orrella</taxon>
    </lineage>
</organism>
<feature type="active site" description="Proton donor" evidence="3">
    <location>
        <position position="159"/>
    </location>
</feature>
<dbReference type="InterPro" id="IPR003382">
    <property type="entry name" value="Flavoprotein"/>
</dbReference>
<sequence length="398" mass="43222">MRDLQGRHIVLGLTGGVACYKSAELVRRLIDHGATVDVVMTESACRFITPVTFQALSGRTVYTDLWDNRMANNMAHIDLTRAADVVLVAPATADFMGKLANGLADDLLTTLCMASPRDILVAPAMNREMWLAPATQRNASQLREDRVQILGPAEGSQACGEVGDGRMLEPHELLAAVIAYFQPKPLAGSRVLITAGPTCEPIDPVRVITNRSSGKTGYALAQAAYEYGATVQLVSGPTALACPPGVERIPVQTAVQMRDAVMQRVDDADIFIAVAAVADWRVENQSSEKLKKKDGQPPALHFVQNPDILAEVAARPDAPWCVGFAAETTLDPEMAQEKRRRKGVPMLIGNLAQHVMDADHTTVELFDDEGMINLGSGEKLEIARRIVQEIAQRYVRPH</sequence>
<proteinExistence type="inferred from homology"/>
<feature type="binding site" evidence="3">
    <location>
        <position position="338"/>
    </location>
    <ligand>
        <name>CTP</name>
        <dbReference type="ChEBI" id="CHEBI:37563"/>
    </ligand>
</feature>
<keyword evidence="3" id="KW-0479">Metal-binding</keyword>
<dbReference type="InterPro" id="IPR005252">
    <property type="entry name" value="CoaBC"/>
</dbReference>
<dbReference type="GO" id="GO:0071513">
    <property type="term" value="C:phosphopantothenoylcysteine decarboxylase complex"/>
    <property type="evidence" value="ECO:0007669"/>
    <property type="project" value="TreeGrafter"/>
</dbReference>
<name>A0A2R4XI10_9BURK</name>
<feature type="domain" description="Flavoprotein" evidence="5">
    <location>
        <begin position="8"/>
        <end position="178"/>
    </location>
</feature>
<evidence type="ECO:0000256" key="1">
    <source>
        <dbReference type="ARBA" id="ARBA00022793"/>
    </source>
</evidence>
<keyword evidence="3 4" id="KW-0288">FMN</keyword>
<dbReference type="Pfam" id="PF04127">
    <property type="entry name" value="DFP"/>
    <property type="match status" value="1"/>
</dbReference>
<dbReference type="Gene3D" id="3.40.50.1950">
    <property type="entry name" value="Flavin prenyltransferase-like"/>
    <property type="match status" value="1"/>
</dbReference>
<dbReference type="GO" id="GO:0015937">
    <property type="term" value="P:coenzyme A biosynthetic process"/>
    <property type="evidence" value="ECO:0007669"/>
    <property type="project" value="UniProtKB-UniRule"/>
</dbReference>
<dbReference type="PANTHER" id="PTHR14359:SF6">
    <property type="entry name" value="PHOSPHOPANTOTHENOYLCYSTEINE DECARBOXYLASE"/>
    <property type="match status" value="1"/>
</dbReference>
<reference evidence="7 8" key="1">
    <citation type="submission" date="2018-04" db="EMBL/GenBank/DDBJ databases">
        <title>Bordetella sp. HZ20 isolated from seawater.</title>
        <authorList>
            <person name="Sun C."/>
        </authorList>
    </citation>
    <scope>NUCLEOTIDE SEQUENCE [LARGE SCALE GENOMIC DNA]</scope>
    <source>
        <strain evidence="7 8">HZ20</strain>
    </source>
</reference>
<dbReference type="Pfam" id="PF02441">
    <property type="entry name" value="Flavoprotein"/>
    <property type="match status" value="1"/>
</dbReference>
<keyword evidence="3" id="KW-0460">Magnesium</keyword>